<dbReference type="Proteomes" id="UP001172457">
    <property type="component" value="Chromosome 1"/>
</dbReference>
<evidence type="ECO:0000256" key="3">
    <source>
        <dbReference type="ARBA" id="ARBA00023315"/>
    </source>
</evidence>
<comment type="similarity">
    <text evidence="1">Belongs to the plant acyltransferase family.</text>
</comment>
<accession>A0AA38WUX8</accession>
<keyword evidence="2" id="KW-0808">Transferase</keyword>
<gene>
    <name evidence="4" type="ORF">OSB04_002625</name>
</gene>
<dbReference type="Gene3D" id="3.30.559.10">
    <property type="entry name" value="Chloramphenicol acetyltransferase-like domain"/>
    <property type="match status" value="1"/>
</dbReference>
<dbReference type="Pfam" id="PF02458">
    <property type="entry name" value="Transferase"/>
    <property type="match status" value="1"/>
</dbReference>
<evidence type="ECO:0000256" key="2">
    <source>
        <dbReference type="ARBA" id="ARBA00022679"/>
    </source>
</evidence>
<sequence length="219" mass="24213">MVVFYPNTDISRSSHHKMVVDMKSSLSQTLTKYYPFAGRHAKIAPSYVDCNDDGTEVLEASVGRTLLDLLQNSSMKISTSSFRMVDYGATRTIKVMIFKATGDPTSDSGNFFTYAKILTTDESEMEPESYIGELKKLKMQVQGSNHGSSTSAIPRLWAGLWVGSGPGGETSKNNNRRKSKEEQLCLDGCSKRDGIEARVCLGKQDMPIVQTDPELLEFC</sequence>
<evidence type="ECO:0000256" key="1">
    <source>
        <dbReference type="ARBA" id="ARBA00009861"/>
    </source>
</evidence>
<dbReference type="PANTHER" id="PTHR31623">
    <property type="entry name" value="F21J9.9"/>
    <property type="match status" value="1"/>
</dbReference>
<dbReference type="PANTHER" id="PTHR31623:SF118">
    <property type="entry name" value="BAHD ACYLTRANSFERASE"/>
    <property type="match status" value="1"/>
</dbReference>
<protein>
    <submittedName>
        <fullName evidence="4">Uncharacterized protein</fullName>
    </submittedName>
</protein>
<dbReference type="GO" id="GO:0016746">
    <property type="term" value="F:acyltransferase activity"/>
    <property type="evidence" value="ECO:0007669"/>
    <property type="project" value="UniProtKB-KW"/>
</dbReference>
<keyword evidence="5" id="KW-1185">Reference proteome</keyword>
<name>A0AA38WUX8_9ASTR</name>
<dbReference type="EMBL" id="JARYMX010000001">
    <property type="protein sequence ID" value="KAJ9566659.1"/>
    <property type="molecule type" value="Genomic_DNA"/>
</dbReference>
<organism evidence="4 5">
    <name type="scientific">Centaurea solstitialis</name>
    <name type="common">yellow star-thistle</name>
    <dbReference type="NCBI Taxonomy" id="347529"/>
    <lineage>
        <taxon>Eukaryota</taxon>
        <taxon>Viridiplantae</taxon>
        <taxon>Streptophyta</taxon>
        <taxon>Embryophyta</taxon>
        <taxon>Tracheophyta</taxon>
        <taxon>Spermatophyta</taxon>
        <taxon>Magnoliopsida</taxon>
        <taxon>eudicotyledons</taxon>
        <taxon>Gunneridae</taxon>
        <taxon>Pentapetalae</taxon>
        <taxon>asterids</taxon>
        <taxon>campanulids</taxon>
        <taxon>Asterales</taxon>
        <taxon>Asteraceae</taxon>
        <taxon>Carduoideae</taxon>
        <taxon>Cardueae</taxon>
        <taxon>Centaureinae</taxon>
        <taxon>Centaurea</taxon>
    </lineage>
</organism>
<comment type="caution">
    <text evidence="4">The sequence shown here is derived from an EMBL/GenBank/DDBJ whole genome shotgun (WGS) entry which is preliminary data.</text>
</comment>
<evidence type="ECO:0000313" key="4">
    <source>
        <dbReference type="EMBL" id="KAJ9566659.1"/>
    </source>
</evidence>
<keyword evidence="3" id="KW-0012">Acyltransferase</keyword>
<dbReference type="AlphaFoldDB" id="A0AA38WUX8"/>
<dbReference type="InterPro" id="IPR023213">
    <property type="entry name" value="CAT-like_dom_sf"/>
</dbReference>
<evidence type="ECO:0000313" key="5">
    <source>
        <dbReference type="Proteomes" id="UP001172457"/>
    </source>
</evidence>
<reference evidence="4" key="1">
    <citation type="submission" date="2023-03" db="EMBL/GenBank/DDBJ databases">
        <title>Chromosome-scale reference genome and RAD-based genetic map of yellow starthistle (Centaurea solstitialis) reveal putative structural variation and QTLs associated with invader traits.</title>
        <authorList>
            <person name="Reatini B."/>
            <person name="Cang F.A."/>
            <person name="Jiang Q."/>
            <person name="Mckibben M.T.W."/>
            <person name="Barker M.S."/>
            <person name="Rieseberg L.H."/>
            <person name="Dlugosch K.M."/>
        </authorList>
    </citation>
    <scope>NUCLEOTIDE SEQUENCE</scope>
    <source>
        <strain evidence="4">CAN-66</strain>
        <tissue evidence="4">Leaf</tissue>
    </source>
</reference>
<proteinExistence type="inferred from homology"/>